<proteinExistence type="predicted"/>
<evidence type="ECO:0000256" key="1">
    <source>
        <dbReference type="SAM" id="MobiDB-lite"/>
    </source>
</evidence>
<dbReference type="AlphaFoldDB" id="A0A1R0GKZ5"/>
<dbReference type="EMBL" id="LSSL01007797">
    <property type="protein sequence ID" value="OLY77561.1"/>
    <property type="molecule type" value="Genomic_DNA"/>
</dbReference>
<sequence length="71" mass="8143">MEGDPQGKVISQNMSENEMDYRGSKSTNIMGLFGCKRAKSRRRFDRVLDRKVYSNGMPNGIYQLKIPSNQL</sequence>
<evidence type="ECO:0000313" key="3">
    <source>
        <dbReference type="Proteomes" id="UP000187455"/>
    </source>
</evidence>
<feature type="region of interest" description="Disordered" evidence="1">
    <location>
        <begin position="1"/>
        <end position="22"/>
    </location>
</feature>
<organism evidence="2 3">
    <name type="scientific">Smittium mucronatum</name>
    <dbReference type="NCBI Taxonomy" id="133383"/>
    <lineage>
        <taxon>Eukaryota</taxon>
        <taxon>Fungi</taxon>
        <taxon>Fungi incertae sedis</taxon>
        <taxon>Zoopagomycota</taxon>
        <taxon>Kickxellomycotina</taxon>
        <taxon>Harpellomycetes</taxon>
        <taxon>Harpellales</taxon>
        <taxon>Legeriomycetaceae</taxon>
        <taxon>Smittium</taxon>
    </lineage>
</organism>
<protein>
    <submittedName>
        <fullName evidence="2">Uncharacterized protein</fullName>
    </submittedName>
</protein>
<reference evidence="2 3" key="1">
    <citation type="journal article" date="2016" name="Mol. Biol. Evol.">
        <title>Genome-Wide Survey of Gut Fungi (Harpellales) Reveals the First Horizontally Transferred Ubiquitin Gene from a Mosquito Host.</title>
        <authorList>
            <person name="Wang Y."/>
            <person name="White M.M."/>
            <person name="Kvist S."/>
            <person name="Moncalvo J.M."/>
        </authorList>
    </citation>
    <scope>NUCLEOTIDE SEQUENCE [LARGE SCALE GENOMIC DNA]</scope>
    <source>
        <strain evidence="2 3">ALG-7-W6</strain>
    </source>
</reference>
<dbReference type="Proteomes" id="UP000187455">
    <property type="component" value="Unassembled WGS sequence"/>
</dbReference>
<name>A0A1R0GKZ5_9FUNG</name>
<evidence type="ECO:0000313" key="2">
    <source>
        <dbReference type="EMBL" id="OLY77561.1"/>
    </source>
</evidence>
<comment type="caution">
    <text evidence="2">The sequence shown here is derived from an EMBL/GenBank/DDBJ whole genome shotgun (WGS) entry which is preliminary data.</text>
</comment>
<gene>
    <name evidence="2" type="ORF">AYI68_g8405</name>
</gene>
<keyword evidence="3" id="KW-1185">Reference proteome</keyword>
<accession>A0A1R0GKZ5</accession>